<keyword evidence="2" id="KW-0472">Membrane</keyword>
<name>A0AAN6ENW4_EXODE</name>
<evidence type="ECO:0000313" key="3">
    <source>
        <dbReference type="EMBL" id="KAJ8988613.1"/>
    </source>
</evidence>
<evidence type="ECO:0000313" key="4">
    <source>
        <dbReference type="Proteomes" id="UP001161757"/>
    </source>
</evidence>
<accession>A0AAN6ENW4</accession>
<dbReference type="Proteomes" id="UP001161757">
    <property type="component" value="Unassembled WGS sequence"/>
</dbReference>
<keyword evidence="2" id="KW-0812">Transmembrane</keyword>
<evidence type="ECO:0000256" key="2">
    <source>
        <dbReference type="SAM" id="Phobius"/>
    </source>
</evidence>
<evidence type="ECO:0000256" key="1">
    <source>
        <dbReference type="SAM" id="MobiDB-lite"/>
    </source>
</evidence>
<organism evidence="3 4">
    <name type="scientific">Exophiala dermatitidis</name>
    <name type="common">Black yeast-like fungus</name>
    <name type="synonym">Wangiella dermatitidis</name>
    <dbReference type="NCBI Taxonomy" id="5970"/>
    <lineage>
        <taxon>Eukaryota</taxon>
        <taxon>Fungi</taxon>
        <taxon>Dikarya</taxon>
        <taxon>Ascomycota</taxon>
        <taxon>Pezizomycotina</taxon>
        <taxon>Eurotiomycetes</taxon>
        <taxon>Chaetothyriomycetidae</taxon>
        <taxon>Chaetothyriales</taxon>
        <taxon>Herpotrichiellaceae</taxon>
        <taxon>Exophiala</taxon>
    </lineage>
</organism>
<dbReference type="AlphaFoldDB" id="A0AAN6ENW4"/>
<feature type="region of interest" description="Disordered" evidence="1">
    <location>
        <begin position="804"/>
        <end position="861"/>
    </location>
</feature>
<feature type="compositionally biased region" description="Basic and acidic residues" evidence="1">
    <location>
        <begin position="816"/>
        <end position="840"/>
    </location>
</feature>
<feature type="transmembrane region" description="Helical" evidence="2">
    <location>
        <begin position="713"/>
        <end position="738"/>
    </location>
</feature>
<gene>
    <name evidence="3" type="ORF">HRR80_007249</name>
</gene>
<protein>
    <submittedName>
        <fullName evidence="3">Uncharacterized protein</fullName>
    </submittedName>
</protein>
<keyword evidence="2" id="KW-1133">Transmembrane helix</keyword>
<reference evidence="3" key="1">
    <citation type="submission" date="2023-01" db="EMBL/GenBank/DDBJ databases">
        <title>Exophiala dermititidis isolated from Cystic Fibrosis Patient.</title>
        <authorList>
            <person name="Kurbessoian T."/>
            <person name="Crocker A."/>
            <person name="Murante D."/>
            <person name="Hogan D.A."/>
            <person name="Stajich J.E."/>
        </authorList>
    </citation>
    <scope>NUCLEOTIDE SEQUENCE</scope>
    <source>
        <strain evidence="3">Ex8</strain>
    </source>
</reference>
<sequence>MVSLTIGYVSGIIAAAVFVVQFLFPNMLIIVLIGWLKSEHSLVTWSVVERNLLSSNWPLFLGADSAAGTGVDRRIRLLTWLKPLAMGVVAVAAVVTPLGLYDDIAPSKEPQPVPFVYMADAGPMGYGTPPRSDLGFTRICGATLPVQCPGTTVAITYSGNDTYMEANITNDDYDMRIPRELAELYQSGLAQQPQSVSSFFDIQSRQYSFQTQQGALGTPGATSGGDKYIVDAFRYLMNMVLNDAIEPIEGLVVDTVTGGVGFRNHTVPAPGGATLGAEWTEDLLWIEPETACVDTNVSVEFSITSNGLYSNELANISLVDNGGFANLVPKYPRVNVTNSQVDPDLQGRAYKAAWMVNAYTMMVMNLTRPNPNAFGYLNSKVGNKYPVTSDQTMGVRLNGIYITSSWFSLLDPDAYLSNYTLADVPAANYSNPWGITAYNYSDIALICSGAGAKDLANLTNIHVACGLVFGAARRLDGSKSLVLEPDTWWTQPVYSCASAMKASIKQVRFRYNATELTGDTLKALTVTNVTDKMYPDQKSMPLWGVESPALELADVPQLWGLISPEREDSVNLSTIRSPRLYLPGFAGVLTGTSPGQENLPAADGLTDVLAGVYQGSSSTGDMADYTGTANMAMYARWRDLSSSATTMKKIPNFIWTDLAANMLIGTRSWISGSDLPGNLQKRDGVGNNNNTATKEHQATVPVTLYERRIRYHWTFAIPAFMALALFLLVLSATVIAMLSRRGVPEKVRHYLHHLSSGRLLGILQYPDERGSLAPTKEWIARVGTKPGDLNKCARDSDVDLAASPSNYQHHGMIMPEKQDSVADTSEVRPDGKEETDDHGSRGGYMRVPNNAGESCDDRREM</sequence>
<feature type="transmembrane region" description="Helical" evidence="2">
    <location>
        <begin position="12"/>
        <end position="36"/>
    </location>
</feature>
<proteinExistence type="predicted"/>
<dbReference type="EMBL" id="JAJGCB010000017">
    <property type="protein sequence ID" value="KAJ8988613.1"/>
    <property type="molecule type" value="Genomic_DNA"/>
</dbReference>
<comment type="caution">
    <text evidence="3">The sequence shown here is derived from an EMBL/GenBank/DDBJ whole genome shotgun (WGS) entry which is preliminary data.</text>
</comment>